<name>A0A7W7P2C6_PSENT</name>
<accession>A0A7W7P2C6</accession>
<reference evidence="1 2" key="1">
    <citation type="submission" date="2020-08" db="EMBL/GenBank/DDBJ databases">
        <title>Functional genomics of gut bacteria from endangered species of beetles.</title>
        <authorList>
            <person name="Carlos-Shanley C."/>
        </authorList>
    </citation>
    <scope>NUCLEOTIDE SEQUENCE [LARGE SCALE GENOMIC DNA]</scope>
    <source>
        <strain evidence="1 2">S00179</strain>
    </source>
</reference>
<sequence>MARASRNEEVINDPTVVACLHSCSLPPEFLAAALATPKTEFGSIKFNQLVAWHPPYLLMLIEELGRNNQHANIGELNGHSRGSVLKQMEKLRTEAFCDIEFDRFYDPDTDSYQKMHRVNSWGIFNQKLYEHLRPYVRLVVKNWRESKLK</sequence>
<comment type="caution">
    <text evidence="1">The sequence shown here is derived from an EMBL/GenBank/DDBJ whole genome shotgun (WGS) entry which is preliminary data.</text>
</comment>
<dbReference type="RefSeq" id="WP_184592943.1">
    <property type="nucleotide sequence ID" value="NZ_JACHLI010000018.1"/>
</dbReference>
<proteinExistence type="predicted"/>
<gene>
    <name evidence="1" type="ORF">HNP46_004327</name>
</gene>
<evidence type="ECO:0000313" key="2">
    <source>
        <dbReference type="Proteomes" id="UP000566995"/>
    </source>
</evidence>
<organism evidence="1 2">
    <name type="scientific">Pseudomonas nitroreducens</name>
    <dbReference type="NCBI Taxonomy" id="46680"/>
    <lineage>
        <taxon>Bacteria</taxon>
        <taxon>Pseudomonadati</taxon>
        <taxon>Pseudomonadota</taxon>
        <taxon>Gammaproteobacteria</taxon>
        <taxon>Pseudomonadales</taxon>
        <taxon>Pseudomonadaceae</taxon>
        <taxon>Pseudomonas</taxon>
    </lineage>
</organism>
<dbReference type="Proteomes" id="UP000566995">
    <property type="component" value="Unassembled WGS sequence"/>
</dbReference>
<dbReference type="EMBL" id="JACHLI010000018">
    <property type="protein sequence ID" value="MBB4865446.1"/>
    <property type="molecule type" value="Genomic_DNA"/>
</dbReference>
<protein>
    <submittedName>
        <fullName evidence="1">Uncharacterized protein</fullName>
    </submittedName>
</protein>
<evidence type="ECO:0000313" key="1">
    <source>
        <dbReference type="EMBL" id="MBB4865446.1"/>
    </source>
</evidence>
<dbReference type="AlphaFoldDB" id="A0A7W7P2C6"/>